<feature type="transmembrane region" description="Helical" evidence="17">
    <location>
        <begin position="237"/>
        <end position="255"/>
    </location>
</feature>
<feature type="transmembrane region" description="Helical" evidence="17">
    <location>
        <begin position="478"/>
        <end position="496"/>
    </location>
</feature>
<geneLocation type="mitochondrion" evidence="21"/>
<evidence type="ECO:0000256" key="12">
    <source>
        <dbReference type="ARBA" id="ARBA00023027"/>
    </source>
</evidence>
<feature type="domain" description="NADH dehydrogenase subunit 5 C-terminal" evidence="20">
    <location>
        <begin position="383"/>
        <end position="552"/>
    </location>
</feature>
<evidence type="ECO:0000256" key="8">
    <source>
        <dbReference type="ARBA" id="ARBA00022792"/>
    </source>
</evidence>
<keyword evidence="9" id="KW-1278">Translocase</keyword>
<dbReference type="InterPro" id="IPR003945">
    <property type="entry name" value="NU5C-like"/>
</dbReference>
<evidence type="ECO:0000256" key="9">
    <source>
        <dbReference type="ARBA" id="ARBA00022967"/>
    </source>
</evidence>
<evidence type="ECO:0000256" key="11">
    <source>
        <dbReference type="ARBA" id="ARBA00022989"/>
    </source>
</evidence>
<evidence type="ECO:0000256" key="4">
    <source>
        <dbReference type="ARBA" id="ARBA00021096"/>
    </source>
</evidence>
<feature type="transmembrane region" description="Helical" evidence="17">
    <location>
        <begin position="147"/>
        <end position="167"/>
    </location>
</feature>
<dbReference type="GO" id="GO:0003954">
    <property type="term" value="F:NADH dehydrogenase activity"/>
    <property type="evidence" value="ECO:0007669"/>
    <property type="project" value="TreeGrafter"/>
</dbReference>
<feature type="domain" description="NADH-Ubiquinone oxidoreductase (complex I) chain 5 N-terminal" evidence="19">
    <location>
        <begin position="39"/>
        <end position="85"/>
    </location>
</feature>
<evidence type="ECO:0000256" key="7">
    <source>
        <dbReference type="ARBA" id="ARBA00022692"/>
    </source>
</evidence>
<evidence type="ECO:0000313" key="21">
    <source>
        <dbReference type="EMBL" id="AET63060.1"/>
    </source>
</evidence>
<dbReference type="EC" id="7.1.1.2" evidence="3 17"/>
<feature type="transmembrane region" description="Helical" evidence="17">
    <location>
        <begin position="46"/>
        <end position="71"/>
    </location>
</feature>
<feature type="transmembrane region" description="Helical" evidence="17">
    <location>
        <begin position="108"/>
        <end position="127"/>
    </location>
</feature>
<organism evidence="21">
    <name type="scientific">Bothriocroton undatum</name>
    <name type="common">goanna tick</name>
    <dbReference type="NCBI Taxonomy" id="65642"/>
    <lineage>
        <taxon>Eukaryota</taxon>
        <taxon>Metazoa</taxon>
        <taxon>Ecdysozoa</taxon>
        <taxon>Arthropoda</taxon>
        <taxon>Chelicerata</taxon>
        <taxon>Arachnida</taxon>
        <taxon>Acari</taxon>
        <taxon>Parasitiformes</taxon>
        <taxon>Ixodida</taxon>
        <taxon>Ixodoidea</taxon>
        <taxon>Ixodidae</taxon>
        <taxon>Bothriocrotoninae</taxon>
        <taxon>Bothriocroton</taxon>
    </lineage>
</organism>
<keyword evidence="7 17" id="KW-0812">Transmembrane</keyword>
<dbReference type="InterPro" id="IPR001750">
    <property type="entry name" value="ND/Mrp_TM"/>
</dbReference>
<dbReference type="InterPro" id="IPR001516">
    <property type="entry name" value="Proton_antipo_N"/>
</dbReference>
<dbReference type="GO" id="GO:0015990">
    <property type="term" value="P:electron transport coupled proton transport"/>
    <property type="evidence" value="ECO:0007669"/>
    <property type="project" value="TreeGrafter"/>
</dbReference>
<evidence type="ECO:0000259" key="18">
    <source>
        <dbReference type="Pfam" id="PF00361"/>
    </source>
</evidence>
<dbReference type="AlphaFoldDB" id="H9M743"/>
<feature type="transmembrane region" description="Helical" evidence="17">
    <location>
        <begin position="6"/>
        <end position="25"/>
    </location>
</feature>
<feature type="transmembrane region" description="Helical" evidence="17">
    <location>
        <begin position="261"/>
        <end position="280"/>
    </location>
</feature>
<evidence type="ECO:0000256" key="10">
    <source>
        <dbReference type="ARBA" id="ARBA00022982"/>
    </source>
</evidence>
<keyword evidence="12 17" id="KW-0520">NAD</keyword>
<keyword evidence="6" id="KW-0679">Respiratory chain</keyword>
<proteinExistence type="inferred from homology"/>
<accession>H9M743</accession>
<protein>
    <recommendedName>
        <fullName evidence="4 17">NADH-ubiquinone oxidoreductase chain 5</fullName>
        <ecNumber evidence="3 17">7.1.1.2</ecNumber>
    </recommendedName>
</protein>
<comment type="function">
    <text evidence="17">Core subunit of the mitochondrial membrane respiratory chain NADH dehydrogenase (Complex I) which catalyzes electron transfer from NADH through the respiratory chain, using ubiquinone as an electron acceptor. Essential for the catalytic activity and assembly of complex I.</text>
</comment>
<comment type="subcellular location">
    <subcellularLocation>
        <location evidence="2">Mitochondrion inner membrane</location>
        <topology evidence="2">Multi-pass membrane protein</topology>
    </subcellularLocation>
</comment>
<feature type="transmembrane region" description="Helical" evidence="17">
    <location>
        <begin position="174"/>
        <end position="195"/>
    </location>
</feature>
<evidence type="ECO:0000256" key="3">
    <source>
        <dbReference type="ARBA" id="ARBA00012944"/>
    </source>
</evidence>
<comment type="similarity">
    <text evidence="17">Belongs to the complex I subunit 5 family.</text>
</comment>
<feature type="transmembrane region" description="Helical" evidence="17">
    <location>
        <begin position="448"/>
        <end position="466"/>
    </location>
</feature>
<dbReference type="Pfam" id="PF00662">
    <property type="entry name" value="Proton_antipo_N"/>
    <property type="match status" value="1"/>
</dbReference>
<dbReference type="Pfam" id="PF00361">
    <property type="entry name" value="Proton_antipo_M"/>
    <property type="match status" value="1"/>
</dbReference>
<feature type="transmembrane region" description="Helical" evidence="17">
    <location>
        <begin position="412"/>
        <end position="436"/>
    </location>
</feature>
<feature type="transmembrane region" description="Helical" evidence="17">
    <location>
        <begin position="83"/>
        <end position="101"/>
    </location>
</feature>
<dbReference type="RefSeq" id="YP_006234412.1">
    <property type="nucleotide sequence ID" value="NC_017757.1"/>
</dbReference>
<dbReference type="EMBL" id="JN863728">
    <property type="protein sequence ID" value="AET63060.1"/>
    <property type="molecule type" value="Genomic_DNA"/>
</dbReference>
<gene>
    <name evidence="21" type="primary">ND5</name>
</gene>
<evidence type="ECO:0000256" key="17">
    <source>
        <dbReference type="RuleBase" id="RU003404"/>
    </source>
</evidence>
<name>H9M743_9ACAR</name>
<evidence type="ECO:0000256" key="16">
    <source>
        <dbReference type="ARBA" id="ARBA00049551"/>
    </source>
</evidence>
<evidence type="ECO:0000256" key="2">
    <source>
        <dbReference type="ARBA" id="ARBA00004448"/>
    </source>
</evidence>
<keyword evidence="5 17" id="KW-0813">Transport</keyword>
<keyword evidence="13 17" id="KW-0830">Ubiquinone</keyword>
<feature type="transmembrane region" description="Helical" evidence="17">
    <location>
        <begin position="329"/>
        <end position="351"/>
    </location>
</feature>
<comment type="function">
    <text evidence="1">Core subunit of the mitochondrial membrane respiratory chain NADH dehydrogenase (Complex I) that is believed to belong to the minimal assembly required for catalysis. Complex I functions in the transfer of electrons from NADH to the respiratory chain. The immediate electron acceptor for the enzyme is believed to be ubiquinone.</text>
</comment>
<feature type="transmembrane region" description="Helical" evidence="17">
    <location>
        <begin position="287"/>
        <end position="309"/>
    </location>
</feature>
<keyword evidence="14 17" id="KW-0496">Mitochondrion</keyword>
<evidence type="ECO:0000256" key="15">
    <source>
        <dbReference type="ARBA" id="ARBA00023136"/>
    </source>
</evidence>
<keyword evidence="11 17" id="KW-1133">Transmembrane helix</keyword>
<keyword evidence="15 17" id="KW-0472">Membrane</keyword>
<comment type="catalytic activity">
    <reaction evidence="16 17">
        <text>a ubiquinone + NADH + 5 H(+)(in) = a ubiquinol + NAD(+) + 4 H(+)(out)</text>
        <dbReference type="Rhea" id="RHEA:29091"/>
        <dbReference type="Rhea" id="RHEA-COMP:9565"/>
        <dbReference type="Rhea" id="RHEA-COMP:9566"/>
        <dbReference type="ChEBI" id="CHEBI:15378"/>
        <dbReference type="ChEBI" id="CHEBI:16389"/>
        <dbReference type="ChEBI" id="CHEBI:17976"/>
        <dbReference type="ChEBI" id="CHEBI:57540"/>
        <dbReference type="ChEBI" id="CHEBI:57945"/>
        <dbReference type="EC" id="7.1.1.2"/>
    </reaction>
</comment>
<dbReference type="PRINTS" id="PR01434">
    <property type="entry name" value="NADHDHGNASE5"/>
</dbReference>
<evidence type="ECO:0000256" key="1">
    <source>
        <dbReference type="ARBA" id="ARBA00003257"/>
    </source>
</evidence>
<dbReference type="GeneID" id="12354582"/>
<sequence length="556" mass="64917">MFIKWSLMLVYLSIFFFFFFMISFFNNNLLLIEYMLSSFGNVDMKFYFMFDWISNLFIFTVLMISGMVIWYSNGYMYNDENKSYFNAVILLFVLSMILLIMMPNAFMLILGWDGLGLVSYCLVIFYQSTNSYNSGMVTIISNRVGDVMIIMSLLFFFNFGTLDILSINNFEKTCGLFIIIAGLTKSAQIPFSAWLPAAMAAPTPVSSLVHSSTLVTAGVYILIRFHLMFEYKMLSSFLLKISLMTMLMSGIGAFFETDLKKIIAFSTLSQLSMMMLVISFNMKELAFFHLIMHAIFKSMLFLCAGMAIHTLNGNQDIRVLSNFFVCSPMISSCMLISIFSLMGFPFIGGFYSKDLIVEFFFLNSLNLISMFMFFTGLMFTFLYCLRMVYFLILKGIFSLNFYSNDFNKNLNYPIFSLTLFLLISGNFLFWLIMPSMKIIFISKIQKNFSLLLLLMILYLWMGMFLHKKVFLLKKKQNFEFFMQMWFMSSLTSMIFLKHSKIFLKMTMMDWKWMELMGPKKLNSNFNNFSKMSLWVNNMNFSKLVTIIIIMFMMNVS</sequence>
<reference evidence="21" key="1">
    <citation type="journal article" date="2012" name="Mol. Phylogenet. Evol.">
        <title>Phylogenetic analysis of ticks (Acari: Ixodida) using mitochondrial genomes and nuclear rRNA genes indicates that the genus Amblyomma is polyphyletic.</title>
        <authorList>
            <person name="Burger T.D."/>
            <person name="Shao R."/>
            <person name="Beati L."/>
            <person name="Miller H."/>
            <person name="Barker S.C."/>
        </authorList>
    </citation>
    <scope>NUCLEOTIDE SEQUENCE</scope>
</reference>
<feature type="domain" description="NADH:quinone oxidoreductase/Mrp antiporter transmembrane" evidence="18">
    <location>
        <begin position="105"/>
        <end position="377"/>
    </location>
</feature>
<evidence type="ECO:0000256" key="14">
    <source>
        <dbReference type="ARBA" id="ARBA00023128"/>
    </source>
</evidence>
<evidence type="ECO:0000259" key="19">
    <source>
        <dbReference type="Pfam" id="PF00662"/>
    </source>
</evidence>
<evidence type="ECO:0000256" key="6">
    <source>
        <dbReference type="ARBA" id="ARBA00022660"/>
    </source>
</evidence>
<feature type="transmembrane region" description="Helical" evidence="17">
    <location>
        <begin position="207"/>
        <end position="225"/>
    </location>
</feature>
<dbReference type="Pfam" id="PF06455">
    <property type="entry name" value="NADH5_C"/>
    <property type="match status" value="1"/>
</dbReference>
<dbReference type="InterPro" id="IPR010934">
    <property type="entry name" value="NADH_DH_su5_C"/>
</dbReference>
<keyword evidence="8" id="KW-0999">Mitochondrion inner membrane</keyword>
<dbReference type="GO" id="GO:0042773">
    <property type="term" value="P:ATP synthesis coupled electron transport"/>
    <property type="evidence" value="ECO:0007669"/>
    <property type="project" value="InterPro"/>
</dbReference>
<keyword evidence="10" id="KW-0249">Electron transport</keyword>
<evidence type="ECO:0000259" key="20">
    <source>
        <dbReference type="Pfam" id="PF06455"/>
    </source>
</evidence>
<dbReference type="PANTHER" id="PTHR42829">
    <property type="entry name" value="NADH-UBIQUINONE OXIDOREDUCTASE CHAIN 5"/>
    <property type="match status" value="1"/>
</dbReference>
<feature type="transmembrane region" description="Helical" evidence="17">
    <location>
        <begin position="533"/>
        <end position="553"/>
    </location>
</feature>
<dbReference type="PANTHER" id="PTHR42829:SF2">
    <property type="entry name" value="NADH-UBIQUINONE OXIDOREDUCTASE CHAIN 5"/>
    <property type="match status" value="1"/>
</dbReference>
<evidence type="ECO:0000256" key="13">
    <source>
        <dbReference type="ARBA" id="ARBA00023075"/>
    </source>
</evidence>
<dbReference type="GO" id="GO:0005743">
    <property type="term" value="C:mitochondrial inner membrane"/>
    <property type="evidence" value="ECO:0007669"/>
    <property type="project" value="UniProtKB-SubCell"/>
</dbReference>
<dbReference type="CTD" id="4540"/>
<evidence type="ECO:0000256" key="5">
    <source>
        <dbReference type="ARBA" id="ARBA00022448"/>
    </source>
</evidence>
<dbReference type="GO" id="GO:0008137">
    <property type="term" value="F:NADH dehydrogenase (ubiquinone) activity"/>
    <property type="evidence" value="ECO:0007669"/>
    <property type="project" value="UniProtKB-EC"/>
</dbReference>